<evidence type="ECO:0000313" key="12">
    <source>
        <dbReference type="Proteomes" id="UP000295696"/>
    </source>
</evidence>
<sequence length="417" mass="45201">MTSGLDIAPKASWSGVKIEHALTAEAALSFAQQDDMRVDALVEEGATVAQGAPILKLRRHPEMVITAPVGGRVGHLELGPGHRLSRVAIFHEEDAGRHRHDSALSASSPQDIRQALLGSGLWRQLRSRPYGRIPRTDETPAAIFVMALDTRPYAPDPRQAIAGSETAFERGLHALRQLASEKLVLCQDRGPVMAEPSESLDITVIRSKPLHPWGLAGFQIHEHLPASPTRAVWDIAAEDVAAIGELLETGYLRETRLVGVAGSGLREPRLVRCQPWADLRGLSRGHLKPGQHSILSGSPLEGRPSRWLHERDRQVSVLDPAESPHRGHWFLSALRRASRPLPLIPCASVDQALGGAFPALSLLRAISAGDREGAVRLGALSLLDEDLSLADYVTCAEPRLSDLLHAMLRDIAAEEAA</sequence>
<dbReference type="PANTHER" id="PTHR37839">
    <property type="entry name" value="NA(+)-TRANSLOCATING NADH-QUINONE REDUCTASE SUBUNIT A"/>
    <property type="match status" value="1"/>
</dbReference>
<evidence type="ECO:0000256" key="6">
    <source>
        <dbReference type="ARBA" id="ARBA00023075"/>
    </source>
</evidence>
<dbReference type="Pfam" id="PF05896">
    <property type="entry name" value="NQRA_N"/>
    <property type="match status" value="1"/>
</dbReference>
<dbReference type="Pfam" id="PF24836">
    <property type="entry name" value="NQRA_2nd"/>
    <property type="match status" value="1"/>
</dbReference>
<dbReference type="GO" id="GO:0006814">
    <property type="term" value="P:sodium ion transport"/>
    <property type="evidence" value="ECO:0007669"/>
    <property type="project" value="UniProtKB-KW"/>
</dbReference>
<keyword evidence="6 11" id="KW-0830">Ubiquinone</keyword>
<organism evidence="11 12">
    <name type="scientific">Primorskyibacter sedentarius</name>
    <dbReference type="NCBI Taxonomy" id="745311"/>
    <lineage>
        <taxon>Bacteria</taxon>
        <taxon>Pseudomonadati</taxon>
        <taxon>Pseudomonadota</taxon>
        <taxon>Alphaproteobacteria</taxon>
        <taxon>Rhodobacterales</taxon>
        <taxon>Roseobacteraceae</taxon>
        <taxon>Primorskyibacter</taxon>
    </lineage>
</organism>
<name>A0A4R3JLZ6_9RHOB</name>
<feature type="domain" description="NqrA second alpha/beta" evidence="10">
    <location>
        <begin position="110"/>
        <end position="251"/>
    </location>
</feature>
<evidence type="ECO:0000259" key="9">
    <source>
        <dbReference type="Pfam" id="PF11973"/>
    </source>
</evidence>
<dbReference type="Proteomes" id="UP000295696">
    <property type="component" value="Unassembled WGS sequence"/>
</dbReference>
<gene>
    <name evidence="11" type="ORF">EDD52_102295</name>
</gene>
<evidence type="ECO:0000313" key="11">
    <source>
        <dbReference type="EMBL" id="TCS66478.1"/>
    </source>
</evidence>
<reference evidence="11 12" key="1">
    <citation type="submission" date="2019-03" db="EMBL/GenBank/DDBJ databases">
        <title>Genomic Encyclopedia of Type Strains, Phase IV (KMG-IV): sequencing the most valuable type-strain genomes for metagenomic binning, comparative biology and taxonomic classification.</title>
        <authorList>
            <person name="Goeker M."/>
        </authorList>
    </citation>
    <scope>NUCLEOTIDE SEQUENCE [LARGE SCALE GENOMIC DNA]</scope>
    <source>
        <strain evidence="11 12">DSM 104836</strain>
    </source>
</reference>
<keyword evidence="7" id="KW-0739">Sodium transport</keyword>
<proteinExistence type="predicted"/>
<keyword evidence="3" id="KW-0520">NAD</keyword>
<evidence type="ECO:0000256" key="7">
    <source>
        <dbReference type="ARBA" id="ARBA00023201"/>
    </source>
</evidence>
<keyword evidence="2" id="KW-1278">Translocase</keyword>
<dbReference type="AlphaFoldDB" id="A0A4R3JLZ6"/>
<dbReference type="InterPro" id="IPR056147">
    <property type="entry name" value="NQRA_N"/>
</dbReference>
<evidence type="ECO:0000256" key="3">
    <source>
        <dbReference type="ARBA" id="ARBA00023027"/>
    </source>
</evidence>
<keyword evidence="4" id="KW-0915">Sodium</keyword>
<comment type="caution">
    <text evidence="11">The sequence shown here is derived from an EMBL/GenBank/DDBJ whole genome shotgun (WGS) entry which is preliminary data.</text>
</comment>
<feature type="domain" description="NqrA N-terminal barrel-sandwich hybrid" evidence="8">
    <location>
        <begin position="3"/>
        <end position="89"/>
    </location>
</feature>
<evidence type="ECO:0000256" key="5">
    <source>
        <dbReference type="ARBA" id="ARBA00023065"/>
    </source>
</evidence>
<dbReference type="Pfam" id="PF11973">
    <property type="entry name" value="NQRA_SLBB"/>
    <property type="match status" value="1"/>
</dbReference>
<evidence type="ECO:0000256" key="4">
    <source>
        <dbReference type="ARBA" id="ARBA00023053"/>
    </source>
</evidence>
<dbReference type="InterPro" id="IPR022615">
    <property type="entry name" value="NqrA_C_domain"/>
</dbReference>
<keyword evidence="5" id="KW-0406">Ion transport</keyword>
<protein>
    <submittedName>
        <fullName evidence="11">Na+-transporting NADH:ubiquinone oxidoreductase subunit A</fullName>
    </submittedName>
</protein>
<evidence type="ECO:0000259" key="10">
    <source>
        <dbReference type="Pfam" id="PF24836"/>
    </source>
</evidence>
<evidence type="ECO:0000259" key="8">
    <source>
        <dbReference type="Pfam" id="PF05896"/>
    </source>
</evidence>
<dbReference type="OrthoDB" id="9774536at2"/>
<feature type="domain" description="Na(+)-translocating NADH-quinone reductase subunit A C-terminal" evidence="9">
    <location>
        <begin position="258"/>
        <end position="303"/>
    </location>
</feature>
<evidence type="ECO:0000256" key="1">
    <source>
        <dbReference type="ARBA" id="ARBA00022448"/>
    </source>
</evidence>
<accession>A0A4R3JLZ6</accession>
<dbReference type="EMBL" id="SLZU01000002">
    <property type="protein sequence ID" value="TCS66478.1"/>
    <property type="molecule type" value="Genomic_DNA"/>
</dbReference>
<dbReference type="InterPro" id="IPR008703">
    <property type="entry name" value="NqrA"/>
</dbReference>
<dbReference type="PANTHER" id="PTHR37839:SF1">
    <property type="entry name" value="NA(+)-TRANSLOCATING NADH-QUINONE REDUCTASE SUBUNIT A"/>
    <property type="match status" value="1"/>
</dbReference>
<keyword evidence="1" id="KW-0813">Transport</keyword>
<dbReference type="GO" id="GO:0016655">
    <property type="term" value="F:oxidoreductase activity, acting on NAD(P)H, quinone or similar compound as acceptor"/>
    <property type="evidence" value="ECO:0007669"/>
    <property type="project" value="InterPro"/>
</dbReference>
<keyword evidence="12" id="KW-1185">Reference proteome</keyword>
<evidence type="ECO:0000256" key="2">
    <source>
        <dbReference type="ARBA" id="ARBA00022967"/>
    </source>
</evidence>
<dbReference type="InterPro" id="IPR056148">
    <property type="entry name" value="NQRA_2nd"/>
</dbReference>